<feature type="binding site" evidence="8">
    <location>
        <position position="252"/>
    </location>
    <ligand>
        <name>shikimate</name>
        <dbReference type="ChEBI" id="CHEBI:36208"/>
    </ligand>
</feature>
<dbReference type="InterPro" id="IPR022893">
    <property type="entry name" value="Shikimate_DH_fam"/>
</dbReference>
<sequence length="308" mass="31960">MNGEKIDGIARHEGAPAGGLAFNGETAVYGLIGHPVAHSYSPAMHNAALAALGLNGVYVPFGVQPENLVAAMEGLRALGVAGVNVTIPYKEAVMPHLDELAETAILYGAVNTIINRQGRLAGYNTDGPGFIKDLREDHGFEPSQGPALVLGAGGSARAVVMALAQAGCPEVAVVNRNRARAEELAKSVHSKTGLQVLALQWDPGDRLLAGFARRAALVVNCTPLGMSGQVRGDLPLPRGVPGSGQLAYDLVYNPPVTRFLARSAANGAVVANGLGMLLHQGVLSFEAWTGLAAPVAVMRRALYRQAGI</sequence>
<evidence type="ECO:0000313" key="13">
    <source>
        <dbReference type="Proteomes" id="UP000323166"/>
    </source>
</evidence>
<dbReference type="InterPro" id="IPR041121">
    <property type="entry name" value="SDH_C"/>
</dbReference>
<keyword evidence="3 8" id="KW-0028">Amino-acid biosynthesis</keyword>
<evidence type="ECO:0000259" key="10">
    <source>
        <dbReference type="Pfam" id="PF08501"/>
    </source>
</evidence>
<gene>
    <name evidence="8" type="primary">aroE</name>
    <name evidence="12" type="ORF">LX24_01797</name>
</gene>
<dbReference type="NCBIfam" id="NF001319">
    <property type="entry name" value="PRK00258.3-3"/>
    <property type="match status" value="1"/>
</dbReference>
<dbReference type="NCBIfam" id="TIGR00507">
    <property type="entry name" value="aroE"/>
    <property type="match status" value="1"/>
</dbReference>
<evidence type="ECO:0000256" key="3">
    <source>
        <dbReference type="ARBA" id="ARBA00022605"/>
    </source>
</evidence>
<comment type="similarity">
    <text evidence="8">Belongs to the shikimate dehydrogenase family.</text>
</comment>
<dbReference type="InterPro" id="IPR013708">
    <property type="entry name" value="Shikimate_DH-bd_N"/>
</dbReference>
<dbReference type="PANTHER" id="PTHR21089">
    <property type="entry name" value="SHIKIMATE DEHYDROGENASE"/>
    <property type="match status" value="1"/>
</dbReference>
<feature type="domain" description="Quinate/shikimate 5-dehydrogenase/glutamyl-tRNA reductase" evidence="9">
    <location>
        <begin position="146"/>
        <end position="191"/>
    </location>
</feature>
<comment type="caution">
    <text evidence="8">Lacks conserved residue(s) required for the propagation of feature annotation.</text>
</comment>
<dbReference type="Gene3D" id="3.40.50.10860">
    <property type="entry name" value="Leucine Dehydrogenase, chain A, domain 1"/>
    <property type="match status" value="1"/>
</dbReference>
<feature type="binding site" evidence="8">
    <location>
        <begin position="151"/>
        <end position="155"/>
    </location>
    <ligand>
        <name>NADP(+)</name>
        <dbReference type="ChEBI" id="CHEBI:58349"/>
    </ligand>
</feature>
<dbReference type="UniPathway" id="UPA00053">
    <property type="reaction ID" value="UER00087"/>
</dbReference>
<evidence type="ECO:0000256" key="1">
    <source>
        <dbReference type="ARBA" id="ARBA00004871"/>
    </source>
</evidence>
<comment type="pathway">
    <text evidence="1 8">Metabolic intermediate biosynthesis; chorismate biosynthesis; chorismate from D-erythrose 4-phosphate and phosphoenolpyruvate: step 4/7.</text>
</comment>
<keyword evidence="5 8" id="KW-0560">Oxidoreductase</keyword>
<feature type="binding site" evidence="8">
    <location>
        <position position="250"/>
    </location>
    <ligand>
        <name>NADP(+)</name>
        <dbReference type="ChEBI" id="CHEBI:58349"/>
    </ligand>
</feature>
<dbReference type="PANTHER" id="PTHR21089:SF1">
    <property type="entry name" value="BIFUNCTIONAL 3-DEHYDROQUINATE DEHYDRATASE_SHIKIMATE DEHYDROGENASE, CHLOROPLASTIC"/>
    <property type="match status" value="1"/>
</dbReference>
<feature type="active site" description="Proton acceptor" evidence="8">
    <location>
        <position position="90"/>
    </location>
</feature>
<dbReference type="Pfam" id="PF01488">
    <property type="entry name" value="Shikimate_DH"/>
    <property type="match status" value="1"/>
</dbReference>
<dbReference type="GO" id="GO:0005829">
    <property type="term" value="C:cytosol"/>
    <property type="evidence" value="ECO:0007669"/>
    <property type="project" value="TreeGrafter"/>
</dbReference>
<comment type="catalytic activity">
    <reaction evidence="7 8">
        <text>shikimate + NADP(+) = 3-dehydroshikimate + NADPH + H(+)</text>
        <dbReference type="Rhea" id="RHEA:17737"/>
        <dbReference type="ChEBI" id="CHEBI:15378"/>
        <dbReference type="ChEBI" id="CHEBI:16630"/>
        <dbReference type="ChEBI" id="CHEBI:36208"/>
        <dbReference type="ChEBI" id="CHEBI:57783"/>
        <dbReference type="ChEBI" id="CHEBI:58349"/>
        <dbReference type="EC" id="1.1.1.25"/>
    </reaction>
</comment>
<dbReference type="Proteomes" id="UP000323166">
    <property type="component" value="Unassembled WGS sequence"/>
</dbReference>
<feature type="binding site" evidence="8">
    <location>
        <position position="111"/>
    </location>
    <ligand>
        <name>shikimate</name>
        <dbReference type="ChEBI" id="CHEBI:36208"/>
    </ligand>
</feature>
<dbReference type="GO" id="GO:0019632">
    <property type="term" value="P:shikimate metabolic process"/>
    <property type="evidence" value="ECO:0007669"/>
    <property type="project" value="InterPro"/>
</dbReference>
<feature type="binding site" evidence="8">
    <location>
        <position position="273"/>
    </location>
    <ligand>
        <name>NADP(+)</name>
        <dbReference type="ChEBI" id="CHEBI:58349"/>
    </ligand>
</feature>
<reference evidence="12 13" key="1">
    <citation type="submission" date="2019-07" db="EMBL/GenBank/DDBJ databases">
        <title>Genomic Encyclopedia of Type Strains, Phase I: the one thousand microbial genomes (KMG-I) project.</title>
        <authorList>
            <person name="Kyrpides N."/>
        </authorList>
    </citation>
    <scope>NUCLEOTIDE SEQUENCE [LARGE SCALE GENOMIC DNA]</scope>
    <source>
        <strain evidence="12 13">DSM 6562</strain>
    </source>
</reference>
<dbReference type="InterPro" id="IPR046346">
    <property type="entry name" value="Aminoacid_DH-like_N_sf"/>
</dbReference>
<evidence type="ECO:0000256" key="4">
    <source>
        <dbReference type="ARBA" id="ARBA00022857"/>
    </source>
</evidence>
<keyword evidence="13" id="KW-1185">Reference proteome</keyword>
<comment type="caution">
    <text evidence="12">The sequence shown here is derived from an EMBL/GenBank/DDBJ whole genome shotgun (WGS) entry which is preliminary data.</text>
</comment>
<dbReference type="SUPFAM" id="SSF51735">
    <property type="entry name" value="NAD(P)-binding Rossmann-fold domains"/>
    <property type="match status" value="1"/>
</dbReference>
<evidence type="ECO:0000256" key="2">
    <source>
        <dbReference type="ARBA" id="ARBA00012962"/>
    </source>
</evidence>
<feature type="binding site" evidence="8">
    <location>
        <position position="280"/>
    </location>
    <ligand>
        <name>shikimate</name>
        <dbReference type="ChEBI" id="CHEBI:36208"/>
    </ligand>
</feature>
<evidence type="ECO:0000256" key="5">
    <source>
        <dbReference type="ARBA" id="ARBA00023002"/>
    </source>
</evidence>
<name>A0A5S4ZR15_9FIRM</name>
<dbReference type="InterPro" id="IPR006151">
    <property type="entry name" value="Shikm_DH/Glu-tRNA_Rdtase"/>
</dbReference>
<dbReference type="Gene3D" id="3.40.50.720">
    <property type="entry name" value="NAD(P)-binding Rossmann-like Domain"/>
    <property type="match status" value="1"/>
</dbReference>
<evidence type="ECO:0000259" key="9">
    <source>
        <dbReference type="Pfam" id="PF01488"/>
    </source>
</evidence>
<dbReference type="SUPFAM" id="SSF53223">
    <property type="entry name" value="Aminoacid dehydrogenase-like, N-terminal domain"/>
    <property type="match status" value="1"/>
</dbReference>
<feature type="domain" description="SDH C-terminal" evidence="11">
    <location>
        <begin position="273"/>
        <end position="302"/>
    </location>
</feature>
<protein>
    <recommendedName>
        <fullName evidence="2 8">Shikimate dehydrogenase (NADP(+))</fullName>
        <shortName evidence="8">SDH</shortName>
        <ecNumber evidence="2 8">1.1.1.25</ecNumber>
    </recommendedName>
</protein>
<dbReference type="EMBL" id="VNHM01000009">
    <property type="protein sequence ID" value="TYO95069.1"/>
    <property type="molecule type" value="Genomic_DNA"/>
</dbReference>
<feature type="binding site" evidence="8">
    <location>
        <position position="102"/>
    </location>
    <ligand>
        <name>NADP(+)</name>
        <dbReference type="ChEBI" id="CHEBI:58349"/>
    </ligand>
</feature>
<dbReference type="Pfam" id="PF08501">
    <property type="entry name" value="Shikimate_dh_N"/>
    <property type="match status" value="1"/>
</dbReference>
<feature type="binding site" evidence="8">
    <location>
        <begin position="39"/>
        <end position="41"/>
    </location>
    <ligand>
        <name>shikimate</name>
        <dbReference type="ChEBI" id="CHEBI:36208"/>
    </ligand>
</feature>
<proteinExistence type="inferred from homology"/>
<comment type="subunit">
    <text evidence="8">Homodimer.</text>
</comment>
<dbReference type="CDD" id="cd01065">
    <property type="entry name" value="NAD_bind_Shikimate_DH"/>
    <property type="match status" value="1"/>
</dbReference>
<evidence type="ECO:0000259" key="11">
    <source>
        <dbReference type="Pfam" id="PF18317"/>
    </source>
</evidence>
<evidence type="ECO:0000256" key="6">
    <source>
        <dbReference type="ARBA" id="ARBA00023141"/>
    </source>
</evidence>
<feature type="binding site" evidence="8">
    <location>
        <position position="126"/>
    </location>
    <ligand>
        <name>shikimate</name>
        <dbReference type="ChEBI" id="CHEBI:36208"/>
    </ligand>
</feature>
<dbReference type="HAMAP" id="MF_00222">
    <property type="entry name" value="Shikimate_DH_AroE"/>
    <property type="match status" value="1"/>
</dbReference>
<dbReference type="Pfam" id="PF18317">
    <property type="entry name" value="SDH_C"/>
    <property type="match status" value="1"/>
</dbReference>
<dbReference type="GO" id="GO:0009073">
    <property type="term" value="P:aromatic amino acid family biosynthetic process"/>
    <property type="evidence" value="ECO:0007669"/>
    <property type="project" value="UniProtKB-KW"/>
</dbReference>
<organism evidence="12 13">
    <name type="scientific">Desulfallas thermosapovorans DSM 6562</name>
    <dbReference type="NCBI Taxonomy" id="1121431"/>
    <lineage>
        <taxon>Bacteria</taxon>
        <taxon>Bacillati</taxon>
        <taxon>Bacillota</taxon>
        <taxon>Clostridia</taxon>
        <taxon>Eubacteriales</taxon>
        <taxon>Desulfallaceae</taxon>
        <taxon>Desulfallas</taxon>
    </lineage>
</organism>
<feature type="domain" description="Shikimate dehydrogenase substrate binding N-terminal" evidence="10">
    <location>
        <begin position="31"/>
        <end position="113"/>
    </location>
</feature>
<dbReference type="InterPro" id="IPR036291">
    <property type="entry name" value="NAD(P)-bd_dom_sf"/>
</dbReference>
<dbReference type="RefSeq" id="WP_243131688.1">
    <property type="nucleotide sequence ID" value="NZ_VNHM01000009.1"/>
</dbReference>
<dbReference type="InterPro" id="IPR011342">
    <property type="entry name" value="Shikimate_DH"/>
</dbReference>
<evidence type="ECO:0000313" key="12">
    <source>
        <dbReference type="EMBL" id="TYO95069.1"/>
    </source>
</evidence>
<dbReference type="NCBIfam" id="NF001314">
    <property type="entry name" value="PRK00258.2-2"/>
    <property type="match status" value="1"/>
</dbReference>
<dbReference type="AlphaFoldDB" id="A0A5S4ZR15"/>
<evidence type="ECO:0000256" key="7">
    <source>
        <dbReference type="ARBA" id="ARBA00049442"/>
    </source>
</evidence>
<keyword evidence="4 8" id="KW-0521">NADP</keyword>
<dbReference type="GO" id="GO:0009423">
    <property type="term" value="P:chorismate biosynthetic process"/>
    <property type="evidence" value="ECO:0007669"/>
    <property type="project" value="UniProtKB-UniRule"/>
</dbReference>
<dbReference type="GO" id="GO:0004764">
    <property type="term" value="F:shikimate 3-dehydrogenase (NADP+) activity"/>
    <property type="evidence" value="ECO:0007669"/>
    <property type="project" value="UniProtKB-UniRule"/>
</dbReference>
<dbReference type="GO" id="GO:0050661">
    <property type="term" value="F:NADP binding"/>
    <property type="evidence" value="ECO:0007669"/>
    <property type="project" value="InterPro"/>
</dbReference>
<comment type="function">
    <text evidence="8">Involved in the biosynthesis of the chorismate, which leads to the biosynthesis of aromatic amino acids. Catalyzes the reversible NADPH linked reduction of 3-dehydroshikimate (DHSA) to yield shikimate (SA).</text>
</comment>
<feature type="binding site" evidence="8">
    <location>
        <position position="86"/>
    </location>
    <ligand>
        <name>shikimate</name>
        <dbReference type="ChEBI" id="CHEBI:36208"/>
    </ligand>
</feature>
<dbReference type="GO" id="GO:0008652">
    <property type="term" value="P:amino acid biosynthetic process"/>
    <property type="evidence" value="ECO:0007669"/>
    <property type="project" value="UniProtKB-KW"/>
</dbReference>
<dbReference type="EC" id="1.1.1.25" evidence="2 8"/>
<evidence type="ECO:0000256" key="8">
    <source>
        <dbReference type="HAMAP-Rule" id="MF_00222"/>
    </source>
</evidence>
<keyword evidence="6 8" id="KW-0057">Aromatic amino acid biosynthesis</keyword>
<accession>A0A5S4ZR15</accession>